<reference evidence="2 3" key="1">
    <citation type="submission" date="2019-08" db="EMBL/GenBank/DDBJ databases">
        <title>Deep-cultivation of Planctomycetes and their phenomic and genomic characterization uncovers novel biology.</title>
        <authorList>
            <person name="Wiegand S."/>
            <person name="Jogler M."/>
            <person name="Boedeker C."/>
            <person name="Pinto D."/>
            <person name="Vollmers J."/>
            <person name="Rivas-Marin E."/>
            <person name="Kohn T."/>
            <person name="Peeters S.H."/>
            <person name="Heuer A."/>
            <person name="Rast P."/>
            <person name="Oberbeckmann S."/>
            <person name="Bunk B."/>
            <person name="Jeske O."/>
            <person name="Meyerdierks A."/>
            <person name="Storesund J.E."/>
            <person name="Kallscheuer N."/>
            <person name="Luecker S."/>
            <person name="Lage O.M."/>
            <person name="Pohl T."/>
            <person name="Merkel B.J."/>
            <person name="Hornburger P."/>
            <person name="Mueller R.-W."/>
            <person name="Bruemmer F."/>
            <person name="Labrenz M."/>
            <person name="Spormann A.M."/>
            <person name="Op Den Camp H."/>
            <person name="Overmann J."/>
            <person name="Amann R."/>
            <person name="Jetten M.S.M."/>
            <person name="Mascher T."/>
            <person name="Medema M.H."/>
            <person name="Devos D.P."/>
            <person name="Kaster A.-K."/>
            <person name="Ovreas L."/>
            <person name="Rohde M."/>
            <person name="Galperin M.Y."/>
            <person name="Jogler C."/>
        </authorList>
    </citation>
    <scope>NUCLEOTIDE SEQUENCE [LARGE SCALE GENOMIC DNA]</scope>
    <source>
        <strain evidence="2 3">LF1</strain>
    </source>
</reference>
<dbReference type="RefSeq" id="WP_068258194.1">
    <property type="nucleotide sequence ID" value="NZ_LWSK01000003.1"/>
</dbReference>
<dbReference type="AlphaFoldDB" id="A0A5B1CIR5"/>
<dbReference type="SUPFAM" id="SSF55681">
    <property type="entry name" value="Class II aaRS and biotin synthetases"/>
    <property type="match status" value="1"/>
</dbReference>
<dbReference type="CDD" id="cd16443">
    <property type="entry name" value="LplA"/>
    <property type="match status" value="1"/>
</dbReference>
<dbReference type="InterPro" id="IPR050664">
    <property type="entry name" value="Octanoyltrans_LipM/LipL"/>
</dbReference>
<accession>A0A5B1CIR5</accession>
<keyword evidence="3" id="KW-1185">Reference proteome</keyword>
<name>A0A5B1CIR5_9BACT</name>
<comment type="caution">
    <text evidence="2">The sequence shown here is derived from an EMBL/GenBank/DDBJ whole genome shotgun (WGS) entry which is preliminary data.</text>
</comment>
<evidence type="ECO:0000313" key="2">
    <source>
        <dbReference type="EMBL" id="KAA1261057.1"/>
    </source>
</evidence>
<keyword evidence="2" id="KW-0436">Ligase</keyword>
<dbReference type="GO" id="GO:0016979">
    <property type="term" value="F:lipoate-protein ligase activity"/>
    <property type="evidence" value="ECO:0007669"/>
    <property type="project" value="UniProtKB-EC"/>
</dbReference>
<organism evidence="2 3">
    <name type="scientific">Rubripirellula obstinata</name>
    <dbReference type="NCBI Taxonomy" id="406547"/>
    <lineage>
        <taxon>Bacteria</taxon>
        <taxon>Pseudomonadati</taxon>
        <taxon>Planctomycetota</taxon>
        <taxon>Planctomycetia</taxon>
        <taxon>Pirellulales</taxon>
        <taxon>Pirellulaceae</taxon>
        <taxon>Rubripirellula</taxon>
    </lineage>
</organism>
<dbReference type="Proteomes" id="UP000322699">
    <property type="component" value="Unassembled WGS sequence"/>
</dbReference>
<proteinExistence type="predicted"/>
<dbReference type="PANTHER" id="PTHR43679">
    <property type="entry name" value="OCTANOYLTRANSFERASE LIPM-RELATED"/>
    <property type="match status" value="1"/>
</dbReference>
<feature type="domain" description="BPL/LPL catalytic" evidence="1">
    <location>
        <begin position="30"/>
        <end position="221"/>
    </location>
</feature>
<evidence type="ECO:0000313" key="3">
    <source>
        <dbReference type="Proteomes" id="UP000322699"/>
    </source>
</evidence>
<dbReference type="EMBL" id="VRLW01000001">
    <property type="protein sequence ID" value="KAA1261057.1"/>
    <property type="molecule type" value="Genomic_DNA"/>
</dbReference>
<dbReference type="PANTHER" id="PTHR43679:SF2">
    <property type="entry name" value="OCTANOYL-[GCVH]:PROTEIN N-OCTANOYLTRANSFERASE"/>
    <property type="match status" value="1"/>
</dbReference>
<dbReference type="EC" id="6.3.1.20" evidence="2"/>
<dbReference type="UniPathway" id="UPA00537">
    <property type="reaction ID" value="UER00595"/>
</dbReference>
<gene>
    <name evidence="2" type="primary">lplJ</name>
    <name evidence="2" type="ORF">LF1_36010</name>
</gene>
<dbReference type="Gene3D" id="3.30.930.10">
    <property type="entry name" value="Bira Bifunctional Protein, Domain 2"/>
    <property type="match status" value="1"/>
</dbReference>
<dbReference type="InterPro" id="IPR045864">
    <property type="entry name" value="aa-tRNA-synth_II/BPL/LPL"/>
</dbReference>
<evidence type="ECO:0000259" key="1">
    <source>
        <dbReference type="PROSITE" id="PS51733"/>
    </source>
</evidence>
<dbReference type="Pfam" id="PF21948">
    <property type="entry name" value="LplA-B_cat"/>
    <property type="match status" value="1"/>
</dbReference>
<dbReference type="InterPro" id="IPR004143">
    <property type="entry name" value="BPL_LPL_catalytic"/>
</dbReference>
<dbReference type="PROSITE" id="PS51733">
    <property type="entry name" value="BPL_LPL_CATALYTIC"/>
    <property type="match status" value="1"/>
</dbReference>
<protein>
    <submittedName>
        <fullName evidence="2">Lipoate-protein ligase LplJ</fullName>
        <ecNumber evidence="2">6.3.1.20</ecNumber>
    </submittedName>
</protein>
<dbReference type="OrthoDB" id="9788148at2"/>
<sequence length="241" mass="27458">MKWVDTDQAARSPSMQLAIDEAMLFQAEEAGSAERLRIWEFDQPTIVLGRSSKVDDEVDRQRCEANGISIQRRSSGGATVMGGPGCMMYSVLLSFQQHPGLQKIDQAHLYVMNRVLAAVQNQVPDAVHQGICDLTWQNRKFSGNSLRIARQHLLYHGTVLYDFDLDLLASCLDFAPRQPDYRQSRSHDSFVTNVELDPTVLASDLREQFLAIDAVSIDDYFDRASKLQSERYDLDSWRFRH</sequence>